<dbReference type="AlphaFoldDB" id="A0A8S1K0R5"/>
<evidence type="ECO:0000259" key="3">
    <source>
        <dbReference type="PROSITE" id="PS51294"/>
    </source>
</evidence>
<dbReference type="Pfam" id="PF00249">
    <property type="entry name" value="Myb_DNA-binding"/>
    <property type="match status" value="3"/>
</dbReference>
<dbReference type="CDD" id="cd00167">
    <property type="entry name" value="SANT"/>
    <property type="match status" value="3"/>
</dbReference>
<dbReference type="InterPro" id="IPR017930">
    <property type="entry name" value="Myb_dom"/>
</dbReference>
<feature type="domain" description="Myb-like" evidence="1">
    <location>
        <begin position="160"/>
        <end position="210"/>
    </location>
</feature>
<keyword evidence="5" id="KW-1185">Reference proteome</keyword>
<sequence>MNDGLGFTFEFYEDNQSCNIQFQFYQNNIQDENFNPLFFQYKPEEIYQLQDYISQIENIQEKEQKPFSDNFQESYIRNFSSDKEISKQKYHNVEQLKQQRFQIKDFEIKVGKMKKWTKKEHYLLENYYHQLKGNWHRIAEQMKGRTLTQCKQYWHRQHKNEDKKKTKWTQEEDQMIKDNINQNQNNWAAIALILKSKTGKQIRERYVNKLRADIVDSKKQPWNQEQDSKLIQFFNQFGSKWSQIAKAFPGRSDLQVRNRMKKLLKDNISKKSKQQDDLEFKIQAQIRNNIDEYLDLAQTCEKPSKKIQFNFDSFNSQTFSFVETKQD</sequence>
<feature type="domain" description="Myb-like" evidence="1">
    <location>
        <begin position="218"/>
        <end position="264"/>
    </location>
</feature>
<evidence type="ECO:0000259" key="2">
    <source>
        <dbReference type="PROSITE" id="PS51293"/>
    </source>
</evidence>
<evidence type="ECO:0000313" key="5">
    <source>
        <dbReference type="Proteomes" id="UP000692954"/>
    </source>
</evidence>
<dbReference type="PROSITE" id="PS51293">
    <property type="entry name" value="SANT"/>
    <property type="match status" value="1"/>
</dbReference>
<name>A0A8S1K0R5_9CILI</name>
<dbReference type="PANTHER" id="PTHR45614:SF253">
    <property type="entry name" value="CHROMOSOME UNDETERMINED SCAFFOLD_38, WHOLE GENOME SHOTGUN SEQUENCE"/>
    <property type="match status" value="1"/>
</dbReference>
<dbReference type="GO" id="GO:0005634">
    <property type="term" value="C:nucleus"/>
    <property type="evidence" value="ECO:0007669"/>
    <property type="project" value="TreeGrafter"/>
</dbReference>
<dbReference type="OrthoDB" id="2143914at2759"/>
<dbReference type="InterPro" id="IPR017884">
    <property type="entry name" value="SANT_dom"/>
</dbReference>
<comment type="caution">
    <text evidence="4">The sequence shown here is derived from an EMBL/GenBank/DDBJ whole genome shotgun (WGS) entry which is preliminary data.</text>
</comment>
<accession>A0A8S1K0R5</accession>
<feature type="domain" description="HTH myb-type" evidence="3">
    <location>
        <begin position="218"/>
        <end position="268"/>
    </location>
</feature>
<dbReference type="InterPro" id="IPR050560">
    <property type="entry name" value="MYB_TF"/>
</dbReference>
<dbReference type="EMBL" id="CAJJDN010000003">
    <property type="protein sequence ID" value="CAD8049040.1"/>
    <property type="molecule type" value="Genomic_DNA"/>
</dbReference>
<evidence type="ECO:0000313" key="4">
    <source>
        <dbReference type="EMBL" id="CAD8049040.1"/>
    </source>
</evidence>
<gene>
    <name evidence="4" type="ORF">PSON_ATCC_30995.1.T0030538</name>
</gene>
<dbReference type="PROSITE" id="PS51294">
    <property type="entry name" value="HTH_MYB"/>
    <property type="match status" value="3"/>
</dbReference>
<protein>
    <recommendedName>
        <fullName evidence="6">Homeodomain protein</fullName>
    </recommendedName>
</protein>
<dbReference type="PANTHER" id="PTHR45614">
    <property type="entry name" value="MYB PROTEIN-RELATED"/>
    <property type="match status" value="1"/>
</dbReference>
<feature type="domain" description="HTH myb-type" evidence="3">
    <location>
        <begin position="160"/>
        <end position="214"/>
    </location>
</feature>
<evidence type="ECO:0000259" key="1">
    <source>
        <dbReference type="PROSITE" id="PS50090"/>
    </source>
</evidence>
<dbReference type="GO" id="GO:0000978">
    <property type="term" value="F:RNA polymerase II cis-regulatory region sequence-specific DNA binding"/>
    <property type="evidence" value="ECO:0007669"/>
    <property type="project" value="TreeGrafter"/>
</dbReference>
<evidence type="ECO:0008006" key="6">
    <source>
        <dbReference type="Google" id="ProtNLM"/>
    </source>
</evidence>
<feature type="domain" description="HTH myb-type" evidence="3">
    <location>
        <begin position="115"/>
        <end position="157"/>
    </location>
</feature>
<reference evidence="4" key="1">
    <citation type="submission" date="2021-01" db="EMBL/GenBank/DDBJ databases">
        <authorList>
            <consortium name="Genoscope - CEA"/>
            <person name="William W."/>
        </authorList>
    </citation>
    <scope>NUCLEOTIDE SEQUENCE</scope>
</reference>
<dbReference type="GO" id="GO:0000981">
    <property type="term" value="F:DNA-binding transcription factor activity, RNA polymerase II-specific"/>
    <property type="evidence" value="ECO:0007669"/>
    <property type="project" value="TreeGrafter"/>
</dbReference>
<dbReference type="Proteomes" id="UP000692954">
    <property type="component" value="Unassembled WGS sequence"/>
</dbReference>
<organism evidence="4 5">
    <name type="scientific">Paramecium sonneborni</name>
    <dbReference type="NCBI Taxonomy" id="65129"/>
    <lineage>
        <taxon>Eukaryota</taxon>
        <taxon>Sar</taxon>
        <taxon>Alveolata</taxon>
        <taxon>Ciliophora</taxon>
        <taxon>Intramacronucleata</taxon>
        <taxon>Oligohymenophorea</taxon>
        <taxon>Peniculida</taxon>
        <taxon>Parameciidae</taxon>
        <taxon>Paramecium</taxon>
    </lineage>
</organism>
<feature type="domain" description="SANT" evidence="2">
    <location>
        <begin position="113"/>
        <end position="163"/>
    </location>
</feature>
<dbReference type="SMART" id="SM00717">
    <property type="entry name" value="SANT"/>
    <property type="match status" value="3"/>
</dbReference>
<feature type="domain" description="Myb-like" evidence="1">
    <location>
        <begin position="115"/>
        <end position="158"/>
    </location>
</feature>
<dbReference type="PROSITE" id="PS50090">
    <property type="entry name" value="MYB_LIKE"/>
    <property type="match status" value="3"/>
</dbReference>
<dbReference type="InterPro" id="IPR001005">
    <property type="entry name" value="SANT/Myb"/>
</dbReference>
<proteinExistence type="predicted"/>